<feature type="transmembrane region" description="Helical" evidence="1">
    <location>
        <begin position="118"/>
        <end position="137"/>
    </location>
</feature>
<feature type="transmembrane region" description="Helical" evidence="1">
    <location>
        <begin position="37"/>
        <end position="57"/>
    </location>
</feature>
<gene>
    <name evidence="2" type="ORF">BDD39_000985</name>
</gene>
<dbReference type="AlphaFoldDB" id="A0A846MIJ3"/>
<dbReference type="Proteomes" id="UP000532769">
    <property type="component" value="Unassembled WGS sequence"/>
</dbReference>
<protein>
    <submittedName>
        <fullName evidence="2">Uncharacterized protein</fullName>
    </submittedName>
</protein>
<feature type="transmembrane region" description="Helical" evidence="1">
    <location>
        <begin position="6"/>
        <end position="25"/>
    </location>
</feature>
<dbReference type="EMBL" id="JAASRS010000001">
    <property type="protein sequence ID" value="NIK14475.1"/>
    <property type="molecule type" value="Genomic_DNA"/>
</dbReference>
<reference evidence="2 3" key="1">
    <citation type="submission" date="2020-03" db="EMBL/GenBank/DDBJ databases">
        <title>Genomic Encyclopedia of Archaeal and Bacterial Type Strains, Phase II (KMG-II): from individual species to whole genera.</title>
        <authorList>
            <person name="Goeker M."/>
        </authorList>
    </citation>
    <scope>NUCLEOTIDE SEQUENCE [LARGE SCALE GENOMIC DNA]</scope>
    <source>
        <strain evidence="2 3">DSM 4749</strain>
    </source>
</reference>
<keyword evidence="1" id="KW-0812">Transmembrane</keyword>
<keyword evidence="1" id="KW-1133">Transmembrane helix</keyword>
<keyword evidence="3" id="KW-1185">Reference proteome</keyword>
<keyword evidence="1" id="KW-0472">Membrane</keyword>
<name>A0A846MIJ3_9BACL</name>
<evidence type="ECO:0000313" key="2">
    <source>
        <dbReference type="EMBL" id="NIK14475.1"/>
    </source>
</evidence>
<proteinExistence type="predicted"/>
<feature type="transmembrane region" description="Helical" evidence="1">
    <location>
        <begin position="69"/>
        <end position="97"/>
    </location>
</feature>
<evidence type="ECO:0000256" key="1">
    <source>
        <dbReference type="SAM" id="Phobius"/>
    </source>
</evidence>
<comment type="caution">
    <text evidence="2">The sequence shown here is derived from an EMBL/GenBank/DDBJ whole genome shotgun (WGS) entry which is preliminary data.</text>
</comment>
<accession>A0A846MIJ3</accession>
<sequence length="144" mass="16730">MYRHSIYTKLYIWLIIWLGIAVYLLHAKLPAASLDNWVLIYVLTSSVLLVNHFLVYLPPEGNSISMDSAIYLACLFTFGLRITLIILLLASFIYALYKRKIELWKHLFNFSMYSLMIIGSYYTFLVIGGKIGVINIYDIFPYVL</sequence>
<organism evidence="2 3">
    <name type="scientific">Saccharococcus thermophilus</name>
    <dbReference type="NCBI Taxonomy" id="29396"/>
    <lineage>
        <taxon>Bacteria</taxon>
        <taxon>Bacillati</taxon>
        <taxon>Bacillota</taxon>
        <taxon>Bacilli</taxon>
        <taxon>Bacillales</taxon>
        <taxon>Anoxybacillaceae</taxon>
        <taxon>Saccharococcus</taxon>
    </lineage>
</organism>
<evidence type="ECO:0000313" key="3">
    <source>
        <dbReference type="Proteomes" id="UP000532769"/>
    </source>
</evidence>